<dbReference type="InterPro" id="IPR052709">
    <property type="entry name" value="Transposase-MT_Hybrid"/>
</dbReference>
<dbReference type="EMBL" id="BGPR01097044">
    <property type="protein sequence ID" value="GBM44111.1"/>
    <property type="molecule type" value="Genomic_DNA"/>
</dbReference>
<dbReference type="GO" id="GO:0000793">
    <property type="term" value="C:condensed chromosome"/>
    <property type="evidence" value="ECO:0007669"/>
    <property type="project" value="TreeGrafter"/>
</dbReference>
<evidence type="ECO:0000313" key="1">
    <source>
        <dbReference type="EMBL" id="GBM44111.1"/>
    </source>
</evidence>
<proteinExistence type="predicted"/>
<dbReference type="GO" id="GO:0035861">
    <property type="term" value="C:site of double-strand break"/>
    <property type="evidence" value="ECO:0007669"/>
    <property type="project" value="TreeGrafter"/>
</dbReference>
<keyword evidence="2" id="KW-1185">Reference proteome</keyword>
<protein>
    <submittedName>
        <fullName evidence="1">Uncharacterized protein</fullName>
    </submittedName>
</protein>
<gene>
    <name evidence="1" type="ORF">AVEN_16003_1</name>
</gene>
<name>A0A4Y2FSI0_ARAVE</name>
<dbReference type="AlphaFoldDB" id="A0A4Y2FSI0"/>
<dbReference type="GO" id="GO:0015074">
    <property type="term" value="P:DNA integration"/>
    <property type="evidence" value="ECO:0007669"/>
    <property type="project" value="TreeGrafter"/>
</dbReference>
<dbReference type="PANTHER" id="PTHR46060">
    <property type="entry name" value="MARINER MOS1 TRANSPOSASE-LIKE PROTEIN"/>
    <property type="match status" value="1"/>
</dbReference>
<dbReference type="GO" id="GO:0000729">
    <property type="term" value="P:DNA double-strand break processing"/>
    <property type="evidence" value="ECO:0007669"/>
    <property type="project" value="TreeGrafter"/>
</dbReference>
<dbReference type="GO" id="GO:0044774">
    <property type="term" value="P:mitotic DNA integrity checkpoint signaling"/>
    <property type="evidence" value="ECO:0007669"/>
    <property type="project" value="TreeGrafter"/>
</dbReference>
<dbReference type="PANTHER" id="PTHR46060:SF2">
    <property type="entry name" value="HISTONE-LYSINE N-METHYLTRANSFERASE SETMAR"/>
    <property type="match status" value="1"/>
</dbReference>
<comment type="caution">
    <text evidence="1">The sequence shown here is derived from an EMBL/GenBank/DDBJ whole genome shotgun (WGS) entry which is preliminary data.</text>
</comment>
<reference evidence="1 2" key="1">
    <citation type="journal article" date="2019" name="Sci. Rep.">
        <title>Orb-weaving spider Araneus ventricosus genome elucidates the spidroin gene catalogue.</title>
        <authorList>
            <person name="Kono N."/>
            <person name="Nakamura H."/>
            <person name="Ohtoshi R."/>
            <person name="Moran D.A.P."/>
            <person name="Shinohara A."/>
            <person name="Yoshida Y."/>
            <person name="Fujiwara M."/>
            <person name="Mori M."/>
            <person name="Tomita M."/>
            <person name="Arakawa K."/>
        </authorList>
    </citation>
    <scope>NUCLEOTIDE SEQUENCE [LARGE SCALE GENOMIC DNA]</scope>
</reference>
<dbReference type="GO" id="GO:0005634">
    <property type="term" value="C:nucleus"/>
    <property type="evidence" value="ECO:0007669"/>
    <property type="project" value="TreeGrafter"/>
</dbReference>
<dbReference type="Proteomes" id="UP000499080">
    <property type="component" value="Unassembled WGS sequence"/>
</dbReference>
<sequence>MIKTEMFQPELFIVLELDICQKTIVSTLKCINVMFKFNCWVIHELTAEDKCKRKAAYLALLRDQRKEKILDKIVTYDEKWVYYNNTSHKGRWSAPGESAGTVARRALTNKKVLLCIWWDCRRIIYKEYLKS</sequence>
<dbReference type="InterPro" id="IPR001888">
    <property type="entry name" value="Transposase_1"/>
</dbReference>
<dbReference type="GO" id="GO:0042800">
    <property type="term" value="F:histone H3K4 methyltransferase activity"/>
    <property type="evidence" value="ECO:0007669"/>
    <property type="project" value="TreeGrafter"/>
</dbReference>
<dbReference type="Gene3D" id="3.30.420.10">
    <property type="entry name" value="Ribonuclease H-like superfamily/Ribonuclease H"/>
    <property type="match status" value="1"/>
</dbReference>
<dbReference type="Pfam" id="PF01359">
    <property type="entry name" value="Transposase_1"/>
    <property type="match status" value="1"/>
</dbReference>
<dbReference type="OrthoDB" id="5863303at2759"/>
<dbReference type="GO" id="GO:0006303">
    <property type="term" value="P:double-strand break repair via nonhomologous end joining"/>
    <property type="evidence" value="ECO:0007669"/>
    <property type="project" value="TreeGrafter"/>
</dbReference>
<evidence type="ECO:0000313" key="2">
    <source>
        <dbReference type="Proteomes" id="UP000499080"/>
    </source>
</evidence>
<dbReference type="GO" id="GO:0044547">
    <property type="term" value="F:DNA topoisomerase binding"/>
    <property type="evidence" value="ECO:0007669"/>
    <property type="project" value="TreeGrafter"/>
</dbReference>
<dbReference type="GO" id="GO:0000014">
    <property type="term" value="F:single-stranded DNA endodeoxyribonuclease activity"/>
    <property type="evidence" value="ECO:0007669"/>
    <property type="project" value="TreeGrafter"/>
</dbReference>
<dbReference type="GO" id="GO:0003697">
    <property type="term" value="F:single-stranded DNA binding"/>
    <property type="evidence" value="ECO:0007669"/>
    <property type="project" value="TreeGrafter"/>
</dbReference>
<dbReference type="GO" id="GO:0003690">
    <property type="term" value="F:double-stranded DNA binding"/>
    <property type="evidence" value="ECO:0007669"/>
    <property type="project" value="TreeGrafter"/>
</dbReference>
<dbReference type="GO" id="GO:0031297">
    <property type="term" value="P:replication fork processing"/>
    <property type="evidence" value="ECO:0007669"/>
    <property type="project" value="TreeGrafter"/>
</dbReference>
<dbReference type="GO" id="GO:0046975">
    <property type="term" value="F:histone H3K36 methyltransferase activity"/>
    <property type="evidence" value="ECO:0007669"/>
    <property type="project" value="TreeGrafter"/>
</dbReference>
<accession>A0A4Y2FSI0</accession>
<dbReference type="InterPro" id="IPR036397">
    <property type="entry name" value="RNaseH_sf"/>
</dbReference>
<organism evidence="1 2">
    <name type="scientific">Araneus ventricosus</name>
    <name type="common">Orbweaver spider</name>
    <name type="synonym">Epeira ventricosa</name>
    <dbReference type="NCBI Taxonomy" id="182803"/>
    <lineage>
        <taxon>Eukaryota</taxon>
        <taxon>Metazoa</taxon>
        <taxon>Ecdysozoa</taxon>
        <taxon>Arthropoda</taxon>
        <taxon>Chelicerata</taxon>
        <taxon>Arachnida</taxon>
        <taxon>Araneae</taxon>
        <taxon>Araneomorphae</taxon>
        <taxon>Entelegynae</taxon>
        <taxon>Araneoidea</taxon>
        <taxon>Araneidae</taxon>
        <taxon>Araneus</taxon>
    </lineage>
</organism>